<dbReference type="Proteomes" id="UP001385951">
    <property type="component" value="Unassembled WGS sequence"/>
</dbReference>
<proteinExistence type="predicted"/>
<reference evidence="1 2" key="1">
    <citation type="submission" date="2022-09" db="EMBL/GenBank/DDBJ databases">
        <authorList>
            <person name="Palmer J.M."/>
        </authorList>
    </citation>
    <scope>NUCLEOTIDE SEQUENCE [LARGE SCALE GENOMIC DNA]</scope>
    <source>
        <strain evidence="1 2">DSM 7382</strain>
    </source>
</reference>
<comment type="caution">
    <text evidence="1">The sequence shown here is derived from an EMBL/GenBank/DDBJ whole genome shotgun (WGS) entry which is preliminary data.</text>
</comment>
<name>A0AAW0FR17_9APHY</name>
<keyword evidence="2" id="KW-1185">Reference proteome</keyword>
<accession>A0AAW0FR17</accession>
<evidence type="ECO:0000313" key="2">
    <source>
        <dbReference type="Proteomes" id="UP001385951"/>
    </source>
</evidence>
<protein>
    <submittedName>
        <fullName evidence="1">Uncharacterized protein</fullName>
    </submittedName>
</protein>
<gene>
    <name evidence="1" type="ORF">QCA50_013568</name>
</gene>
<sequence length="80" mass="9171">MNFVCFRQKQSLRAAPYSLQTSSFIFPFHAPAQSINGTLSRLLQGYCGPQKILMTMYPHFNHCRQSIKLGSWMPMSEISI</sequence>
<dbReference type="EMBL" id="JASBNA010000031">
    <property type="protein sequence ID" value="KAK7683306.1"/>
    <property type="molecule type" value="Genomic_DNA"/>
</dbReference>
<evidence type="ECO:0000313" key="1">
    <source>
        <dbReference type="EMBL" id="KAK7683306.1"/>
    </source>
</evidence>
<dbReference type="AlphaFoldDB" id="A0AAW0FR17"/>
<organism evidence="1 2">
    <name type="scientific">Cerrena zonata</name>
    <dbReference type="NCBI Taxonomy" id="2478898"/>
    <lineage>
        <taxon>Eukaryota</taxon>
        <taxon>Fungi</taxon>
        <taxon>Dikarya</taxon>
        <taxon>Basidiomycota</taxon>
        <taxon>Agaricomycotina</taxon>
        <taxon>Agaricomycetes</taxon>
        <taxon>Polyporales</taxon>
        <taxon>Cerrenaceae</taxon>
        <taxon>Cerrena</taxon>
    </lineage>
</organism>